<dbReference type="PANTHER" id="PTHR31817:SF0">
    <property type="entry name" value="CHROMOSOME UNDETERMINED SCAFFOLD_67, WHOLE GENOME SHOTGUN SEQUENCE"/>
    <property type="match status" value="1"/>
</dbReference>
<protein>
    <submittedName>
        <fullName evidence="5">Flavohemoglobin expression-modulating QEGLA motif protein</fullName>
    </submittedName>
</protein>
<name>A0ABZ2KQX7_9BACT</name>
<evidence type="ECO:0000256" key="4">
    <source>
        <dbReference type="ARBA" id="ARBA00023049"/>
    </source>
</evidence>
<accession>A0ABZ2KQX7</accession>
<proteinExistence type="predicted"/>
<evidence type="ECO:0000256" key="1">
    <source>
        <dbReference type="ARBA" id="ARBA00001947"/>
    </source>
</evidence>
<dbReference type="InterPro" id="IPR012548">
    <property type="entry name" value="MATCAP"/>
</dbReference>
<keyword evidence="6" id="KW-1185">Reference proteome</keyword>
<dbReference type="Proteomes" id="UP001374803">
    <property type="component" value="Chromosome"/>
</dbReference>
<reference evidence="5" key="1">
    <citation type="submission" date="2021-12" db="EMBL/GenBank/DDBJ databases">
        <title>Discovery of the Pendulisporaceae a myxobacterial family with distinct sporulation behavior and unique specialized metabolism.</title>
        <authorList>
            <person name="Garcia R."/>
            <person name="Popoff A."/>
            <person name="Bader C.D."/>
            <person name="Loehr J."/>
            <person name="Walesch S."/>
            <person name="Walt C."/>
            <person name="Boldt J."/>
            <person name="Bunk B."/>
            <person name="Haeckl F.J.F.P.J."/>
            <person name="Gunesch A.P."/>
            <person name="Birkelbach J."/>
            <person name="Nuebel U."/>
            <person name="Pietschmann T."/>
            <person name="Bach T."/>
            <person name="Mueller R."/>
        </authorList>
    </citation>
    <scope>NUCLEOTIDE SEQUENCE</scope>
    <source>
        <strain evidence="5">MSr11367</strain>
    </source>
</reference>
<organism evidence="5 6">
    <name type="scientific">Pendulispora rubella</name>
    <dbReference type="NCBI Taxonomy" id="2741070"/>
    <lineage>
        <taxon>Bacteria</taxon>
        <taxon>Pseudomonadati</taxon>
        <taxon>Myxococcota</taxon>
        <taxon>Myxococcia</taxon>
        <taxon>Myxococcales</taxon>
        <taxon>Sorangiineae</taxon>
        <taxon>Pendulisporaceae</taxon>
        <taxon>Pendulispora</taxon>
    </lineage>
</organism>
<evidence type="ECO:0000313" key="5">
    <source>
        <dbReference type="EMBL" id="WXB01053.1"/>
    </source>
</evidence>
<sequence>MSPEKTKEWLDLVSSALCARKSTNILEEIAWSRKVEKEFFDHEGTRLPEVTYTVDRDALESENADLARVEARIEGDGPIPIWLRAVVHSVIDKNRLLLAAGTKEFGRISLEIYGGAQTTFFGLPVKNIDLAEHLLERLRVHGWDEAEERAETPMDAQSFAEELARRIAKHRPVIKCDVLLDDKCTSKAIAGMTKVRVRPDALFYRWEADGLFCHEVETHSYSAHNGAAQEHAPFLKSGGPRSTPTQEGLAVFAELYNGNLATPRLERLATRVKLVAMAEDGASFLDLYRFLVDRGHGTRDAFLDAARVSRGGIPAGGSYFTKDACYLAGLLHVYAFLAVFVRGGFRDETELLFTGRIALEDISALASLRAMGLISRPLHRPRWLARWNTLLPYFAFNSFMEEIKLTSVEAHYRELIAKAERAVAPHDESTPHGRT</sequence>
<evidence type="ECO:0000256" key="3">
    <source>
        <dbReference type="ARBA" id="ARBA00022801"/>
    </source>
</evidence>
<dbReference type="Pfam" id="PF08014">
    <property type="entry name" value="MATCAP"/>
    <property type="match status" value="1"/>
</dbReference>
<evidence type="ECO:0000256" key="2">
    <source>
        <dbReference type="ARBA" id="ARBA00022670"/>
    </source>
</evidence>
<keyword evidence="2" id="KW-0645">Protease</keyword>
<dbReference type="EMBL" id="CP089983">
    <property type="protein sequence ID" value="WXB01053.1"/>
    <property type="molecule type" value="Genomic_DNA"/>
</dbReference>
<dbReference type="SMART" id="SM01154">
    <property type="entry name" value="DUF1704"/>
    <property type="match status" value="1"/>
</dbReference>
<keyword evidence="3" id="KW-0378">Hydrolase</keyword>
<dbReference type="RefSeq" id="WP_394830660.1">
    <property type="nucleotide sequence ID" value="NZ_CP089929.1"/>
</dbReference>
<dbReference type="PANTHER" id="PTHR31817">
    <property type="match status" value="1"/>
</dbReference>
<keyword evidence="4" id="KW-0482">Metalloprotease</keyword>
<gene>
    <name evidence="5" type="ORF">LVJ94_29550</name>
</gene>
<evidence type="ECO:0000313" key="6">
    <source>
        <dbReference type="Proteomes" id="UP001374803"/>
    </source>
</evidence>
<comment type="cofactor">
    <cofactor evidence="1">
        <name>Zn(2+)</name>
        <dbReference type="ChEBI" id="CHEBI:29105"/>
    </cofactor>
</comment>